<evidence type="ECO:0000313" key="2">
    <source>
        <dbReference type="Proteomes" id="UP000828390"/>
    </source>
</evidence>
<dbReference type="EMBL" id="JAIWYP010000001">
    <property type="protein sequence ID" value="KAH3877746.1"/>
    <property type="molecule type" value="Genomic_DNA"/>
</dbReference>
<protein>
    <submittedName>
        <fullName evidence="1">Uncharacterized protein</fullName>
    </submittedName>
</protein>
<reference evidence="1" key="1">
    <citation type="journal article" date="2019" name="bioRxiv">
        <title>The Genome of the Zebra Mussel, Dreissena polymorpha: A Resource for Invasive Species Research.</title>
        <authorList>
            <person name="McCartney M.A."/>
            <person name="Auch B."/>
            <person name="Kono T."/>
            <person name="Mallez S."/>
            <person name="Zhang Y."/>
            <person name="Obille A."/>
            <person name="Becker A."/>
            <person name="Abrahante J.E."/>
            <person name="Garbe J."/>
            <person name="Badalamenti J.P."/>
            <person name="Herman A."/>
            <person name="Mangelson H."/>
            <person name="Liachko I."/>
            <person name="Sullivan S."/>
            <person name="Sone E.D."/>
            <person name="Koren S."/>
            <person name="Silverstein K.A.T."/>
            <person name="Beckman K.B."/>
            <person name="Gohl D.M."/>
        </authorList>
    </citation>
    <scope>NUCLEOTIDE SEQUENCE</scope>
    <source>
        <strain evidence="1">Duluth1</strain>
        <tissue evidence="1">Whole animal</tissue>
    </source>
</reference>
<accession>A0A9D4MK49</accession>
<evidence type="ECO:0000313" key="1">
    <source>
        <dbReference type="EMBL" id="KAH3877746.1"/>
    </source>
</evidence>
<gene>
    <name evidence="1" type="ORF">DPMN_001624</name>
</gene>
<reference evidence="1" key="2">
    <citation type="submission" date="2020-11" db="EMBL/GenBank/DDBJ databases">
        <authorList>
            <person name="McCartney M.A."/>
            <person name="Auch B."/>
            <person name="Kono T."/>
            <person name="Mallez S."/>
            <person name="Becker A."/>
            <person name="Gohl D.M."/>
            <person name="Silverstein K.A.T."/>
            <person name="Koren S."/>
            <person name="Bechman K.B."/>
            <person name="Herman A."/>
            <person name="Abrahante J.E."/>
            <person name="Garbe J."/>
        </authorList>
    </citation>
    <scope>NUCLEOTIDE SEQUENCE</scope>
    <source>
        <strain evidence="1">Duluth1</strain>
        <tissue evidence="1">Whole animal</tissue>
    </source>
</reference>
<keyword evidence="2" id="KW-1185">Reference proteome</keyword>
<dbReference type="AlphaFoldDB" id="A0A9D4MK49"/>
<comment type="caution">
    <text evidence="1">The sequence shown here is derived from an EMBL/GenBank/DDBJ whole genome shotgun (WGS) entry which is preliminary data.</text>
</comment>
<name>A0A9D4MK49_DREPO</name>
<sequence>MPEIPVGTRLLHFLNRWLQITSDAWVHSFVAKGLTFQFQNRPPLSRVPIELVSPHPHTPESIRVHLEKQAVERVQDPYSPGFYSRVFLVKRNGSWRPAIDSIAFNIVSTQTDFQDTDSVLHTRLHQTPALGGVLGLGRCILPCSYTSQLPEVLAIRLSRPDLPVPSDAIWVGNGFTSLYQTNGCGRSTPVRAGYPSSPIFGRLAVTPARLSFASASPRILLEGTPILRTPSKCGQVRSHSFSRLSWE</sequence>
<dbReference type="Proteomes" id="UP000828390">
    <property type="component" value="Unassembled WGS sequence"/>
</dbReference>
<organism evidence="1 2">
    <name type="scientific">Dreissena polymorpha</name>
    <name type="common">Zebra mussel</name>
    <name type="synonym">Mytilus polymorpha</name>
    <dbReference type="NCBI Taxonomy" id="45954"/>
    <lineage>
        <taxon>Eukaryota</taxon>
        <taxon>Metazoa</taxon>
        <taxon>Spiralia</taxon>
        <taxon>Lophotrochozoa</taxon>
        <taxon>Mollusca</taxon>
        <taxon>Bivalvia</taxon>
        <taxon>Autobranchia</taxon>
        <taxon>Heteroconchia</taxon>
        <taxon>Euheterodonta</taxon>
        <taxon>Imparidentia</taxon>
        <taxon>Neoheterodontei</taxon>
        <taxon>Myida</taxon>
        <taxon>Dreissenoidea</taxon>
        <taxon>Dreissenidae</taxon>
        <taxon>Dreissena</taxon>
    </lineage>
</organism>
<proteinExistence type="predicted"/>